<dbReference type="GO" id="GO:0019752">
    <property type="term" value="P:carboxylic acid metabolic process"/>
    <property type="evidence" value="ECO:0007669"/>
    <property type="project" value="InterPro"/>
</dbReference>
<dbReference type="InterPro" id="IPR036291">
    <property type="entry name" value="NAD(P)-bd_dom_sf"/>
</dbReference>
<comment type="catalytic activity">
    <reaction evidence="7">
        <text>(S)-malate + NAD(+) = oxaloacetate + NADH + H(+)</text>
        <dbReference type="Rhea" id="RHEA:21432"/>
        <dbReference type="ChEBI" id="CHEBI:15378"/>
        <dbReference type="ChEBI" id="CHEBI:15589"/>
        <dbReference type="ChEBI" id="CHEBI:16452"/>
        <dbReference type="ChEBI" id="CHEBI:57540"/>
        <dbReference type="ChEBI" id="CHEBI:57945"/>
        <dbReference type="EC" id="1.1.1.37"/>
    </reaction>
</comment>
<dbReference type="Proteomes" id="UP000515908">
    <property type="component" value="Chromosome 07"/>
</dbReference>
<dbReference type="VEuPathDB" id="TriTrypDB:ADEAN_000445000"/>
<dbReference type="Gene3D" id="3.40.50.720">
    <property type="entry name" value="NAD(P)-binding Rossmann-like Domain"/>
    <property type="match status" value="1"/>
</dbReference>
<feature type="domain" description="Lactate/malate dehydrogenase N-terminal" evidence="10">
    <location>
        <begin position="15"/>
        <end position="163"/>
    </location>
</feature>
<evidence type="ECO:0000256" key="4">
    <source>
        <dbReference type="ARBA" id="ARBA00022532"/>
    </source>
</evidence>
<evidence type="ECO:0000256" key="2">
    <source>
        <dbReference type="ARBA" id="ARBA00011738"/>
    </source>
</evidence>
<comment type="similarity">
    <text evidence="1">Belongs to the LDH/MDH superfamily. MDH type 1 family.</text>
</comment>
<dbReference type="InterPro" id="IPR001557">
    <property type="entry name" value="L-lactate/malate_DH"/>
</dbReference>
<dbReference type="Pfam" id="PF02866">
    <property type="entry name" value="Ldh_1_C"/>
    <property type="match status" value="1"/>
</dbReference>
<evidence type="ECO:0000256" key="7">
    <source>
        <dbReference type="ARBA" id="ARBA00048313"/>
    </source>
</evidence>
<keyword evidence="13" id="KW-1185">Reference proteome</keyword>
<dbReference type="InterPro" id="IPR001236">
    <property type="entry name" value="Lactate/malate_DH_N"/>
</dbReference>
<evidence type="ECO:0000256" key="9">
    <source>
        <dbReference type="RuleBase" id="RU003369"/>
    </source>
</evidence>
<dbReference type="InterPro" id="IPR015955">
    <property type="entry name" value="Lactate_DH/Glyco_Ohase_4_C"/>
</dbReference>
<dbReference type="EMBL" id="LR877151">
    <property type="protein sequence ID" value="CAD2216972.1"/>
    <property type="molecule type" value="Genomic_DNA"/>
</dbReference>
<dbReference type="PANTHER" id="PTHR11540">
    <property type="entry name" value="MALATE AND LACTATE DEHYDROGENASE"/>
    <property type="match status" value="1"/>
</dbReference>
<evidence type="ECO:0000256" key="6">
    <source>
        <dbReference type="ARBA" id="ARBA00023027"/>
    </source>
</evidence>
<evidence type="ECO:0000259" key="10">
    <source>
        <dbReference type="Pfam" id="PF00056"/>
    </source>
</evidence>
<proteinExistence type="inferred from homology"/>
<dbReference type="GO" id="GO:0006099">
    <property type="term" value="P:tricarboxylic acid cycle"/>
    <property type="evidence" value="ECO:0007669"/>
    <property type="project" value="UniProtKB-KW"/>
</dbReference>
<dbReference type="OrthoDB" id="755699at2759"/>
<reference evidence="12 13" key="1">
    <citation type="submission" date="2020-08" db="EMBL/GenBank/DDBJ databases">
        <authorList>
            <person name="Newling K."/>
            <person name="Davey J."/>
            <person name="Forrester S."/>
        </authorList>
    </citation>
    <scope>NUCLEOTIDE SEQUENCE [LARGE SCALE GENOMIC DNA]</scope>
    <source>
        <strain evidence="13">Crithidia deanei Carvalho (ATCC PRA-265)</strain>
    </source>
</reference>
<feature type="binding site" evidence="8">
    <location>
        <begin position="20"/>
        <end position="26"/>
    </location>
    <ligand>
        <name>NAD(+)</name>
        <dbReference type="ChEBI" id="CHEBI:57540"/>
    </ligand>
</feature>
<dbReference type="FunFam" id="3.40.50.720:FF:000268">
    <property type="entry name" value="Malate dehydrogenase"/>
    <property type="match status" value="1"/>
</dbReference>
<dbReference type="PANTHER" id="PTHR11540:SF48">
    <property type="entry name" value="DEHYDROGENASE, PUTATIVE-RELATED"/>
    <property type="match status" value="1"/>
</dbReference>
<gene>
    <name evidence="12" type="ORF">ADEAN_000445000</name>
</gene>
<feature type="binding site" evidence="8">
    <location>
        <position position="112"/>
    </location>
    <ligand>
        <name>NAD(+)</name>
        <dbReference type="ChEBI" id="CHEBI:57540"/>
    </ligand>
</feature>
<organism evidence="12 13">
    <name type="scientific">Angomonas deanei</name>
    <dbReference type="NCBI Taxonomy" id="59799"/>
    <lineage>
        <taxon>Eukaryota</taxon>
        <taxon>Discoba</taxon>
        <taxon>Euglenozoa</taxon>
        <taxon>Kinetoplastea</taxon>
        <taxon>Metakinetoplastina</taxon>
        <taxon>Trypanosomatida</taxon>
        <taxon>Trypanosomatidae</taxon>
        <taxon>Strigomonadinae</taxon>
        <taxon>Angomonas</taxon>
    </lineage>
</organism>
<accession>S9WVQ2</accession>
<dbReference type="InterPro" id="IPR022383">
    <property type="entry name" value="Lactate/malate_DH_C"/>
</dbReference>
<feature type="domain" description="Lactate/malate dehydrogenase C-terminal" evidence="11">
    <location>
        <begin position="165"/>
        <end position="330"/>
    </location>
</feature>
<dbReference type="GO" id="GO:0005737">
    <property type="term" value="C:cytoplasm"/>
    <property type="evidence" value="ECO:0007669"/>
    <property type="project" value="TreeGrafter"/>
</dbReference>
<evidence type="ECO:0000256" key="5">
    <source>
        <dbReference type="ARBA" id="ARBA00023002"/>
    </source>
</evidence>
<name>S9WVQ2_9TRYP</name>
<evidence type="ECO:0000259" key="11">
    <source>
        <dbReference type="Pfam" id="PF02866"/>
    </source>
</evidence>
<dbReference type="Gene3D" id="3.90.110.10">
    <property type="entry name" value="Lactate dehydrogenase/glycoside hydrolase, family 4, C-terminal"/>
    <property type="match status" value="1"/>
</dbReference>
<evidence type="ECO:0000256" key="1">
    <source>
        <dbReference type="ARBA" id="ARBA00008824"/>
    </source>
</evidence>
<evidence type="ECO:0000313" key="13">
    <source>
        <dbReference type="Proteomes" id="UP000515908"/>
    </source>
</evidence>
<evidence type="ECO:0000256" key="3">
    <source>
        <dbReference type="ARBA" id="ARBA00012995"/>
    </source>
</evidence>
<sequence>MFNIFRKKTENKVGKVVVFGASSAVGQSLSMLLKLSPHVKELVCCNTPLDASVPSVGVAADVSHIDTNTKVRYAQDVSDWPAALHSAQFVAICCGVNFDPLREFNEAAFAQNAPYMKPVIQAIAESAPSAVIGVVSSPVNSIVPLCAEYLKAENKFDPRKLLGITTLDVVRARRLAAEALSMNPFDVNIPVVGGRGGITACPLISQTGLRLSTEDIAHIAIQVQQYGTSLHHTDEQTGDKSLTTSVSPSGALGSAYATHELIMSVLKAQRGDYGICECAMVESTVRAETPFFASKIQLGREGVESLFPIGNLNEFEQECVDTAAKEVAKDVGMALTYYKNNK</sequence>
<keyword evidence="5 9" id="KW-0560">Oxidoreductase</keyword>
<evidence type="ECO:0000313" key="12">
    <source>
        <dbReference type="EMBL" id="CAD2216972.1"/>
    </source>
</evidence>
<dbReference type="PIRSF" id="PIRSF000102">
    <property type="entry name" value="Lac_mal_DH"/>
    <property type="match status" value="1"/>
</dbReference>
<comment type="subunit">
    <text evidence="2">Homodimer.</text>
</comment>
<keyword evidence="6 8" id="KW-0520">NAD</keyword>
<dbReference type="SUPFAM" id="SSF56327">
    <property type="entry name" value="LDH C-terminal domain-like"/>
    <property type="match status" value="1"/>
</dbReference>
<evidence type="ECO:0000256" key="8">
    <source>
        <dbReference type="PIRSR" id="PIRSR000102-3"/>
    </source>
</evidence>
<dbReference type="SUPFAM" id="SSF51735">
    <property type="entry name" value="NAD(P)-binding Rossmann-fold domains"/>
    <property type="match status" value="1"/>
</dbReference>
<dbReference type="AlphaFoldDB" id="S9WVQ2"/>
<dbReference type="Pfam" id="PF00056">
    <property type="entry name" value="Ldh_1_N"/>
    <property type="match status" value="1"/>
</dbReference>
<dbReference type="GO" id="GO:0030060">
    <property type="term" value="F:L-malate dehydrogenase (NAD+) activity"/>
    <property type="evidence" value="ECO:0007669"/>
    <property type="project" value="UniProtKB-EC"/>
</dbReference>
<dbReference type="EC" id="1.1.1.37" evidence="3"/>
<protein>
    <recommendedName>
        <fullName evidence="3">malate dehydrogenase</fullName>
        <ecNumber evidence="3">1.1.1.37</ecNumber>
    </recommendedName>
</protein>
<keyword evidence="4" id="KW-0816">Tricarboxylic acid cycle</keyword>